<gene>
    <name evidence="1" type="ORF">IFR04_006390</name>
</gene>
<name>A0A8H7TJS5_9HELO</name>
<reference evidence="1" key="1">
    <citation type="submission" date="2021-02" db="EMBL/GenBank/DDBJ databases">
        <title>Genome sequence Cadophora malorum strain M34.</title>
        <authorList>
            <person name="Stefanovic E."/>
            <person name="Vu D."/>
            <person name="Scully C."/>
            <person name="Dijksterhuis J."/>
            <person name="Roader J."/>
            <person name="Houbraken J."/>
        </authorList>
    </citation>
    <scope>NUCLEOTIDE SEQUENCE</scope>
    <source>
        <strain evidence="1">M34</strain>
    </source>
</reference>
<evidence type="ECO:0000313" key="2">
    <source>
        <dbReference type="Proteomes" id="UP000664132"/>
    </source>
</evidence>
<evidence type="ECO:0000313" key="1">
    <source>
        <dbReference type="EMBL" id="KAG4420470.1"/>
    </source>
</evidence>
<accession>A0A8H7TJS5</accession>
<comment type="caution">
    <text evidence="1">The sequence shown here is derived from an EMBL/GenBank/DDBJ whole genome shotgun (WGS) entry which is preliminary data.</text>
</comment>
<protein>
    <submittedName>
        <fullName evidence="1">Uncharacterized protein</fullName>
    </submittedName>
</protein>
<keyword evidence="2" id="KW-1185">Reference proteome</keyword>
<sequence length="316" mass="36498">MASPQRMPQLPTEILLNIIDSIAPFSDLPEIALPRNHPITKTLVALTYTSRALRPHARRLLYVHCLYVHTENRLRKLLRSIQESQQHAEGDLLEYATSLYLRPYPVVGTIADVGITNDVRLLMTALAPRLRRLLVDIPFRSIYPDEDRLGVRPVLRNAFSSLPVLEEFCSVRDELYLELGASDDPGVWSGWERLKMLVLYNVDVATEKFWKGLYLSKNIETVVLTRADGLMEVDMKQEWKNQFVGEEVRPLEVLLVNVDAEHTIPLGFERWKKEDKMQVRILNVPISYYGDEDLIVICQQWVKRRILQGVPIAEWS</sequence>
<dbReference type="AlphaFoldDB" id="A0A8H7TJS5"/>
<dbReference type="Proteomes" id="UP000664132">
    <property type="component" value="Unassembled WGS sequence"/>
</dbReference>
<dbReference type="OrthoDB" id="6365676at2759"/>
<dbReference type="EMBL" id="JAFJYH010000083">
    <property type="protein sequence ID" value="KAG4420470.1"/>
    <property type="molecule type" value="Genomic_DNA"/>
</dbReference>
<proteinExistence type="predicted"/>
<organism evidence="1 2">
    <name type="scientific">Cadophora malorum</name>
    <dbReference type="NCBI Taxonomy" id="108018"/>
    <lineage>
        <taxon>Eukaryota</taxon>
        <taxon>Fungi</taxon>
        <taxon>Dikarya</taxon>
        <taxon>Ascomycota</taxon>
        <taxon>Pezizomycotina</taxon>
        <taxon>Leotiomycetes</taxon>
        <taxon>Helotiales</taxon>
        <taxon>Ploettnerulaceae</taxon>
        <taxon>Cadophora</taxon>
    </lineage>
</organism>